<protein>
    <submittedName>
        <fullName evidence="1">Uncharacterized protein</fullName>
    </submittedName>
</protein>
<reference evidence="1 2" key="1">
    <citation type="submission" date="2020-08" db="EMBL/GenBank/DDBJ databases">
        <title>Genomic Encyclopedia of Type Strains, Phase III (KMG-III): the genomes of soil and plant-associated and newly described type strains.</title>
        <authorList>
            <person name="Whitman W."/>
        </authorList>
    </citation>
    <scope>NUCLEOTIDE SEQUENCE [LARGE SCALE GENOMIC DNA]</scope>
    <source>
        <strain evidence="1 2">CECT 4462</strain>
    </source>
</reference>
<comment type="caution">
    <text evidence="1">The sequence shown here is derived from an EMBL/GenBank/DDBJ whole genome shotgun (WGS) entry which is preliminary data.</text>
</comment>
<sequence>MRRILEGTAKAVVLLLDNNLLFVFGGQLPHVALAMGQ</sequence>
<name>A0A839T8M0_AZOMA</name>
<dbReference type="AlphaFoldDB" id="A0A839T8M0"/>
<dbReference type="Proteomes" id="UP000549250">
    <property type="component" value="Unassembled WGS sequence"/>
</dbReference>
<organism evidence="1 2">
    <name type="scientific">Azomonas macrocytogenes</name>
    <name type="common">Azotobacter macrocytogenes</name>
    <dbReference type="NCBI Taxonomy" id="69962"/>
    <lineage>
        <taxon>Bacteria</taxon>
        <taxon>Pseudomonadati</taxon>
        <taxon>Pseudomonadota</taxon>
        <taxon>Gammaproteobacteria</taxon>
        <taxon>Pseudomonadales</taxon>
        <taxon>Pseudomonadaceae</taxon>
        <taxon>Azomonas</taxon>
    </lineage>
</organism>
<accession>A0A839T8M0</accession>
<evidence type="ECO:0000313" key="1">
    <source>
        <dbReference type="EMBL" id="MBB3105459.1"/>
    </source>
</evidence>
<dbReference type="EMBL" id="JACHXI010000049">
    <property type="protein sequence ID" value="MBB3105459.1"/>
    <property type="molecule type" value="Genomic_DNA"/>
</dbReference>
<gene>
    <name evidence="1" type="ORF">FHR87_003902</name>
</gene>
<evidence type="ECO:0000313" key="2">
    <source>
        <dbReference type="Proteomes" id="UP000549250"/>
    </source>
</evidence>
<keyword evidence="2" id="KW-1185">Reference proteome</keyword>
<proteinExistence type="predicted"/>